<dbReference type="FunFam" id="3.40.50.300:FF:001518">
    <property type="entry name" value="Leucine-rich repeat kinase, isoform C"/>
    <property type="match status" value="1"/>
</dbReference>
<comment type="cofactor">
    <cofactor evidence="1">
        <name>Mg(2+)</name>
        <dbReference type="ChEBI" id="CHEBI:18420"/>
    </cofactor>
</comment>
<dbReference type="Gene3D" id="3.30.70.1390">
    <property type="entry name" value="ROC domain from the Parkinson's disease-associated leucine-rich repeat kinase 2"/>
    <property type="match status" value="1"/>
</dbReference>
<dbReference type="GO" id="GO:0006887">
    <property type="term" value="P:exocytosis"/>
    <property type="evidence" value="ECO:0007669"/>
    <property type="project" value="UniProtKB-KW"/>
</dbReference>
<evidence type="ECO:0000256" key="21">
    <source>
        <dbReference type="SAM" id="MobiDB-lite"/>
    </source>
</evidence>
<dbReference type="PRINTS" id="PR00449">
    <property type="entry name" value="RASTRNSFRMNG"/>
</dbReference>
<dbReference type="InterPro" id="IPR011009">
    <property type="entry name" value="Kinase-like_dom_sf"/>
</dbReference>
<dbReference type="Gene3D" id="1.10.510.10">
    <property type="entry name" value="Transferase(Phosphotransferase) domain 1"/>
    <property type="match status" value="1"/>
</dbReference>
<dbReference type="Gene3D" id="3.40.50.300">
    <property type="entry name" value="P-loop containing nucleotide triphosphate hydrolases"/>
    <property type="match status" value="1"/>
</dbReference>
<evidence type="ECO:0000256" key="7">
    <source>
        <dbReference type="ARBA" id="ARBA00022537"/>
    </source>
</evidence>
<feature type="compositionally biased region" description="Low complexity" evidence="21">
    <location>
        <begin position="1541"/>
        <end position="1553"/>
    </location>
</feature>
<feature type="repeat" description="ANK" evidence="19">
    <location>
        <begin position="103"/>
        <end position="135"/>
    </location>
</feature>
<evidence type="ECO:0000256" key="13">
    <source>
        <dbReference type="ARBA" id="ARBA00022840"/>
    </source>
</evidence>
<keyword evidence="8" id="KW-0433">Leucine-rich repeat</keyword>
<dbReference type="PROSITE" id="PS51424">
    <property type="entry name" value="ROC"/>
    <property type="match status" value="1"/>
</dbReference>
<evidence type="ECO:0000256" key="3">
    <source>
        <dbReference type="ARBA" id="ARBA00008171"/>
    </source>
</evidence>
<evidence type="ECO:0000256" key="10">
    <source>
        <dbReference type="ARBA" id="ARBA00022737"/>
    </source>
</evidence>
<dbReference type="InterPro" id="IPR003591">
    <property type="entry name" value="Leu-rich_rpt_typical-subtyp"/>
</dbReference>
<evidence type="ECO:0000256" key="16">
    <source>
        <dbReference type="ARBA" id="ARBA00023298"/>
    </source>
</evidence>
<dbReference type="PROSITE" id="PS51450">
    <property type="entry name" value="LRR"/>
    <property type="match status" value="1"/>
</dbReference>
<keyword evidence="14" id="KW-0800">Toxin</keyword>
<evidence type="ECO:0000256" key="17">
    <source>
        <dbReference type="ARBA" id="ARBA00047899"/>
    </source>
</evidence>
<dbReference type="InterPro" id="IPR027417">
    <property type="entry name" value="P-loop_NTPase"/>
</dbReference>
<dbReference type="GO" id="GO:0005737">
    <property type="term" value="C:cytoplasm"/>
    <property type="evidence" value="ECO:0007669"/>
    <property type="project" value="UniProtKB-ARBA"/>
</dbReference>
<evidence type="ECO:0000259" key="23">
    <source>
        <dbReference type="PROSITE" id="PS51424"/>
    </source>
</evidence>
<keyword evidence="10" id="KW-0677">Repeat</keyword>
<dbReference type="PROSITE" id="PS50297">
    <property type="entry name" value="ANK_REP_REGION"/>
    <property type="match status" value="2"/>
</dbReference>
<dbReference type="Pfam" id="PF23748">
    <property type="entry name" value="Beta-prop_LRRK2"/>
    <property type="match status" value="1"/>
</dbReference>
<feature type="domain" description="Protein kinase" evidence="22">
    <location>
        <begin position="1675"/>
        <end position="1978"/>
    </location>
</feature>
<feature type="non-terminal residue" evidence="24">
    <location>
        <position position="1"/>
    </location>
</feature>
<dbReference type="InterPro" id="IPR032675">
    <property type="entry name" value="LRR_dom_sf"/>
</dbReference>
<dbReference type="OrthoDB" id="6493060at2759"/>
<feature type="compositionally biased region" description="Polar residues" evidence="21">
    <location>
        <begin position="1604"/>
        <end position="1616"/>
    </location>
</feature>
<dbReference type="InterPro" id="IPR056602">
    <property type="entry name" value="Beta-prop_LRRK2"/>
</dbReference>
<keyword evidence="12" id="KW-0418">Kinase</keyword>
<dbReference type="Proteomes" id="UP000759131">
    <property type="component" value="Unassembled WGS sequence"/>
</dbReference>
<dbReference type="InterPro" id="IPR011047">
    <property type="entry name" value="Quinoprotein_ADH-like_sf"/>
</dbReference>
<dbReference type="PROSITE" id="PS50011">
    <property type="entry name" value="PROTEIN_KINASE_DOM"/>
    <property type="match status" value="1"/>
</dbReference>
<dbReference type="EC" id="2.7.11.1" evidence="4"/>
<dbReference type="SUPFAM" id="SSF52540">
    <property type="entry name" value="P-loop containing nucleoside triphosphate hydrolases"/>
    <property type="match status" value="1"/>
</dbReference>
<dbReference type="InterPro" id="IPR036770">
    <property type="entry name" value="Ankyrin_rpt-contain_sf"/>
</dbReference>
<dbReference type="InterPro" id="IPR017441">
    <property type="entry name" value="Protein_kinase_ATP_BS"/>
</dbReference>
<evidence type="ECO:0000256" key="19">
    <source>
        <dbReference type="PROSITE-ProRule" id="PRU00023"/>
    </source>
</evidence>
<dbReference type="PROSITE" id="PS00107">
    <property type="entry name" value="PROTEIN_KINASE_ATP"/>
    <property type="match status" value="1"/>
</dbReference>
<dbReference type="GO" id="GO:0005525">
    <property type="term" value="F:GTP binding"/>
    <property type="evidence" value="ECO:0007669"/>
    <property type="project" value="UniProtKB-KW"/>
</dbReference>
<dbReference type="PROSITE" id="PS00108">
    <property type="entry name" value="PROTEIN_KINASE_ST"/>
    <property type="match status" value="1"/>
</dbReference>
<dbReference type="EMBL" id="OC859622">
    <property type="protein sequence ID" value="CAD7627785.1"/>
    <property type="molecule type" value="Genomic_DNA"/>
</dbReference>
<evidence type="ECO:0000256" key="9">
    <source>
        <dbReference type="ARBA" id="ARBA00022679"/>
    </source>
</evidence>
<evidence type="ECO:0000256" key="2">
    <source>
        <dbReference type="ARBA" id="ARBA00004175"/>
    </source>
</evidence>
<keyword evidence="7" id="KW-1052">Target cell membrane</keyword>
<comment type="catalytic activity">
    <reaction evidence="18">
        <text>L-seryl-[protein] + ATP = O-phospho-L-seryl-[protein] + ADP + H(+)</text>
        <dbReference type="Rhea" id="RHEA:17989"/>
        <dbReference type="Rhea" id="RHEA-COMP:9863"/>
        <dbReference type="Rhea" id="RHEA-COMP:11604"/>
        <dbReference type="ChEBI" id="CHEBI:15378"/>
        <dbReference type="ChEBI" id="CHEBI:29999"/>
        <dbReference type="ChEBI" id="CHEBI:30616"/>
        <dbReference type="ChEBI" id="CHEBI:83421"/>
        <dbReference type="ChEBI" id="CHEBI:456216"/>
        <dbReference type="EC" id="2.7.11.1"/>
    </reaction>
</comment>
<keyword evidence="13 20" id="KW-0067">ATP-binding</keyword>
<keyword evidence="25" id="KW-1185">Reference proteome</keyword>
<dbReference type="InterPro" id="IPR032171">
    <property type="entry name" value="COR-A"/>
</dbReference>
<proteinExistence type="inferred from homology"/>
<keyword evidence="9" id="KW-0808">Transferase</keyword>
<dbReference type="GO" id="GO:0004674">
    <property type="term" value="F:protein serine/threonine kinase activity"/>
    <property type="evidence" value="ECO:0007669"/>
    <property type="project" value="UniProtKB-KW"/>
</dbReference>
<feature type="binding site" evidence="20">
    <location>
        <position position="1708"/>
    </location>
    <ligand>
        <name>ATP</name>
        <dbReference type="ChEBI" id="CHEBI:30616"/>
    </ligand>
</feature>
<dbReference type="PRINTS" id="PR01415">
    <property type="entry name" value="ANKYRIN"/>
</dbReference>
<dbReference type="SUPFAM" id="SSF56112">
    <property type="entry name" value="Protein kinase-like (PK-like)"/>
    <property type="match status" value="1"/>
</dbReference>
<dbReference type="SUPFAM" id="SSF52058">
    <property type="entry name" value="L domain-like"/>
    <property type="match status" value="1"/>
</dbReference>
<dbReference type="GO" id="GO:0005524">
    <property type="term" value="F:ATP binding"/>
    <property type="evidence" value="ECO:0007669"/>
    <property type="project" value="UniProtKB-UniRule"/>
</dbReference>
<evidence type="ECO:0000256" key="12">
    <source>
        <dbReference type="ARBA" id="ARBA00022777"/>
    </source>
</evidence>
<evidence type="ECO:0000256" key="8">
    <source>
        <dbReference type="ARBA" id="ARBA00022614"/>
    </source>
</evidence>
<keyword evidence="14" id="KW-0638">Presynaptic neurotoxin</keyword>
<dbReference type="InterPro" id="IPR002110">
    <property type="entry name" value="Ankyrin_rpt"/>
</dbReference>
<dbReference type="EMBL" id="CAJPIZ010005047">
    <property type="protein sequence ID" value="CAG2108215.1"/>
    <property type="molecule type" value="Genomic_DNA"/>
</dbReference>
<accession>A0A7R9Q161</accession>
<evidence type="ECO:0000313" key="24">
    <source>
        <dbReference type="EMBL" id="CAD7627785.1"/>
    </source>
</evidence>
<dbReference type="PANTHER" id="PTHR24198:SF169">
    <property type="entry name" value="NON-SPECIFIC SERINE_THREONINE PROTEIN KINASE"/>
    <property type="match status" value="1"/>
</dbReference>
<organism evidence="24">
    <name type="scientific">Medioppia subpectinata</name>
    <dbReference type="NCBI Taxonomy" id="1979941"/>
    <lineage>
        <taxon>Eukaryota</taxon>
        <taxon>Metazoa</taxon>
        <taxon>Ecdysozoa</taxon>
        <taxon>Arthropoda</taxon>
        <taxon>Chelicerata</taxon>
        <taxon>Arachnida</taxon>
        <taxon>Acari</taxon>
        <taxon>Acariformes</taxon>
        <taxon>Sarcoptiformes</taxon>
        <taxon>Oribatida</taxon>
        <taxon>Brachypylina</taxon>
        <taxon>Oppioidea</taxon>
        <taxon>Oppiidae</taxon>
        <taxon>Medioppia</taxon>
    </lineage>
</organism>
<dbReference type="InterPro" id="IPR000719">
    <property type="entry name" value="Prot_kinase_dom"/>
</dbReference>
<dbReference type="GO" id="GO:0044231">
    <property type="term" value="C:host cell presynaptic membrane"/>
    <property type="evidence" value="ECO:0007669"/>
    <property type="project" value="UniProtKB-KW"/>
</dbReference>
<dbReference type="SMART" id="SM00369">
    <property type="entry name" value="LRR_TYP"/>
    <property type="match status" value="4"/>
</dbReference>
<comment type="similarity">
    <text evidence="3">Belongs to the protein kinase superfamily. TKL Ser/Thr protein kinase family. ROCO subfamily.</text>
</comment>
<dbReference type="InterPro" id="IPR020859">
    <property type="entry name" value="ROC"/>
</dbReference>
<dbReference type="FunFam" id="1.10.510.10:FF:001242">
    <property type="entry name" value="Leucine-rich repeat serine/threonine-protein kinase 1"/>
    <property type="match status" value="1"/>
</dbReference>
<dbReference type="Pfam" id="PF12796">
    <property type="entry name" value="Ank_2"/>
    <property type="match status" value="2"/>
</dbReference>
<feature type="non-terminal residue" evidence="24">
    <location>
        <position position="2362"/>
    </location>
</feature>
<comment type="subcellular location">
    <subcellularLocation>
        <location evidence="2">Target cell membrane</location>
    </subcellularLocation>
</comment>
<reference evidence="24" key="1">
    <citation type="submission" date="2020-11" db="EMBL/GenBank/DDBJ databases">
        <authorList>
            <person name="Tran Van P."/>
        </authorList>
    </citation>
    <scope>NUCLEOTIDE SEQUENCE</scope>
</reference>
<keyword evidence="15 19" id="KW-0040">ANK repeat</keyword>
<dbReference type="InterPro" id="IPR001611">
    <property type="entry name" value="Leu-rich_rpt"/>
</dbReference>
<dbReference type="Pfam" id="PF00069">
    <property type="entry name" value="Pkinase"/>
    <property type="match status" value="1"/>
</dbReference>
<evidence type="ECO:0000256" key="14">
    <source>
        <dbReference type="ARBA" id="ARBA00023028"/>
    </source>
</evidence>
<feature type="region of interest" description="Disordered" evidence="21">
    <location>
        <begin position="1541"/>
        <end position="1617"/>
    </location>
</feature>
<dbReference type="GO" id="GO:0009966">
    <property type="term" value="P:regulation of signal transduction"/>
    <property type="evidence" value="ECO:0007669"/>
    <property type="project" value="UniProtKB-ARBA"/>
</dbReference>
<protein>
    <recommendedName>
        <fullName evidence="4">non-specific serine/threonine protein kinase</fullName>
        <ecNumber evidence="4">2.7.11.1</ecNumber>
    </recommendedName>
</protein>
<evidence type="ECO:0000256" key="4">
    <source>
        <dbReference type="ARBA" id="ARBA00012513"/>
    </source>
</evidence>
<dbReference type="SUPFAM" id="SSF48403">
    <property type="entry name" value="Ankyrin repeat"/>
    <property type="match status" value="2"/>
</dbReference>
<dbReference type="SMART" id="SM00248">
    <property type="entry name" value="ANK"/>
    <property type="match status" value="10"/>
</dbReference>
<dbReference type="Pfam" id="PF00023">
    <property type="entry name" value="Ank"/>
    <property type="match status" value="1"/>
</dbReference>
<dbReference type="SMART" id="SM00220">
    <property type="entry name" value="S_TKc"/>
    <property type="match status" value="1"/>
</dbReference>
<evidence type="ECO:0000313" key="25">
    <source>
        <dbReference type="Proteomes" id="UP000759131"/>
    </source>
</evidence>
<evidence type="ECO:0000256" key="1">
    <source>
        <dbReference type="ARBA" id="ARBA00001946"/>
    </source>
</evidence>
<name>A0A7R9Q161_9ACAR</name>
<dbReference type="Pfam" id="PF16095">
    <property type="entry name" value="COR-A"/>
    <property type="match status" value="1"/>
</dbReference>
<evidence type="ECO:0000256" key="18">
    <source>
        <dbReference type="ARBA" id="ARBA00048679"/>
    </source>
</evidence>
<gene>
    <name evidence="24" type="ORF">OSB1V03_LOCUS8210</name>
</gene>
<dbReference type="Pfam" id="PF00560">
    <property type="entry name" value="LRR_1"/>
    <property type="match status" value="1"/>
</dbReference>
<dbReference type="Gene3D" id="1.25.40.20">
    <property type="entry name" value="Ankyrin repeat-containing domain"/>
    <property type="match status" value="3"/>
</dbReference>
<evidence type="ECO:0000256" key="11">
    <source>
        <dbReference type="ARBA" id="ARBA00022741"/>
    </source>
</evidence>
<keyword evidence="16" id="KW-1053">Target membrane</keyword>
<dbReference type="SUPFAM" id="SSF50998">
    <property type="entry name" value="Quinoprotein alcohol dehydrogenase-like"/>
    <property type="match status" value="1"/>
</dbReference>
<sequence length="2362" mass="266731">LNQLLSDQLSHIRHHLTSHAITRSVVNTMDEEFAGHLLHQSSLWGNHELLEDLLSGPQIQYLNATDSKGRTALQAAVCCDSESCTRILLTRGGQVNDPQNNIIGKSPLHIAAENGNINIIKLLLEHKVDVLAKDGNGFTAMDIAEQSGHKLVMQLLKDAVDNMERIRQDLYESLAIYCSKGNAVEAVDILAKIGTDAEVIVNKTPNGCNTLLFRACQDGYTNIVELLISKGADGRIHPVTKYSPLYIASYLGRKEIVEILLNHFPNLVNVSTVEKWLPIHAAAINNHLNVIDLLLNFDYPKSNLQTFHDKNKQYEYYMPFDINAQDVTGQTVLYVAALVGNQRLIDFLLSFKVCAIRLEKQSDKQTDCEVKSDKNSPNCGDSKDVTICDSTNSSPTKQRSAVQKIMDKLSPTSPTFDRNVIYVKNNRLSKESNSPIKTSVNPVILDIYSNNKSETPLHAAVAKKHYPIASALLTHGSNPNLAVHLNCDERSQTEDQTSTSLKEAIRNRDASMVDLLIRFGARDDDCLALKVASNNGDNHLMAKLLSLKSHPDPEYKINKKALQFNTGSGGVGFVGLTHLRKQWLIDASIAHNIKLKLNLQNQVTAITAITRLDLSNNELKQLPFCLFQMPSLVIMNLSQNNLETLPETDTDLLSPLEATKSGFSRLRKSRSYSSTLTSHSSSNQSNDLSNNKIHSLPYAFWTAPKLREINLSLNLLRDLPVRVTSTPISLSPKHLTNDLLLENAIINESVEMDDKESDCEQKVTANLVQKEVNRVNLWNQNVEVVAVAHNDEESDARQNCKLVSLNLSHNGFQRIPPTLSCLAVNLTRLNMSYNCLQSLGCVKSFPLTIKHIDLSHNQISECAKPYARMKLMIVGVQGIGKTSLLELLRQEGGGSYKRKPPEHWAKRMGNKNVNMKTPRGVTLSTVGVDVCEWTFEKKVRGQPSFGAVSFRTWDFGGQREYYATHQYFLSKRSLYLVVWKIIDGERGVDGIFQWLVNIQARAPNSPVIIVGTHYDLVKEYFPPFYAEELQQNIRQRFMNVVDPDKCGLPRVIDSIEISIKTKHNIKLLCNLIYDTVFELRCPGSKERLLEQRVPATYLALEDVVSYLALERKQEGKDPVLRSEQYKTAVIGEMMNRYGMTFRDMSELHSATIFLHENGVLLHYEDSTLKDIYFLDPQWLFDMLAHVVTIREINPYAQNGLMKIEDLKQLFKLSKCAPTDAQTYLLNLLNKFEVAVTWDSRTLLIPSLLHGEEDLRAGLPGCDVRIPVRSRGWALRKGSDNLSTNTLTINFQTHPLFDAPKIPPILCVEEIQVSIPQTPQSVNKKQIQCTVRVITRPKHSVHRLLLMTYFPSGFWSRLMARILGDDSIIDIIRSYFKIPINAQSDPILLSLFNTKAEWLCWQTGVALKHFHSYLIRVKEVFSHLPLNPYDFYNMKFLLQMDGQWRDIQINKSSLLEIYLPNHCLSVETTDSEGVNRCYTLEPNQEMVAKLLVIVVEHMDTLLEDWYPTLGTRFVHTSEGKFLVTRLVPCSSCLMSQTPSPNSNNFFPTLNTTPNQLRSPDDNEWQMLDFGNGGVQRNIGSSDSRDSGMGGESRESSRLSSVESVQKTSPQSNQSYDKNSGEETVVYSFLVEECILAVYEQKAVICPIHSRLNMQAIAPDTVFYDLGDHYLIKPDKLRYGKLLGRGAFGFVFKASIKDSTNYNVLDVAMKMLQPVDPGHSARKSDIVAFKAAHNRWERDPMQYACKAYCTARQELNILLHLKHQNIVPLVGLCTKPLSIILQLAPMGSLDHIIKNYRRSGVQFNVLVLQKIMLQISKALEYLHRQRIIYRDLKSENVLVWEMPQPFESFHPFDCPKVDIKLADYGISRPSLPTGTKGFGGTEGFMAPEIMRYNGEEEYTEKVDCFSFAMFLYELLTLRLPFENQECVKEHVLEGGRPPLAQRDLSYPSYFIDIMTLCWAQHPRSRPSLSQIVSIISAPEFTHLLDVISLNENYAVLCAKGVNTCDNSLRLILSRIGKQTDLITCNDFCWTNYETIAPLNNVTVMSVCLVDNEIWFGDSKAAIHIYCVKTFETISCIELELEDNTPTAIHCMCYVSAIRQVAISSSSGRLWMCSTNDHSFKEIGNNGIAFLCVVNVDISAQNSDSSNCELWCGQSEGNVAIITLSETLIKSQHIVSHYDDDSTDFRTPISERFDVFMIEALYPYVWTYLYPGCIIWQWDVNARRILSRLDCSKLAPCSESLMSISIEDHLSPGSCRVTALTVLEERCELYIGTTFGCVIIVEGKTMRPITVFRPYDEEVKAIISFKPMKRPVCTTASNEFLSDKTDGKEMIATIGRGYRCLLSRFLSLDKNKSITQRGLHSILWS</sequence>
<dbReference type="InterPro" id="IPR008271">
    <property type="entry name" value="Ser/Thr_kinase_AS"/>
</dbReference>
<dbReference type="PROSITE" id="PS50088">
    <property type="entry name" value="ANK_REPEAT"/>
    <property type="match status" value="2"/>
</dbReference>
<evidence type="ECO:0000256" key="15">
    <source>
        <dbReference type="ARBA" id="ARBA00023043"/>
    </source>
</evidence>
<evidence type="ECO:0000259" key="22">
    <source>
        <dbReference type="PROSITE" id="PS50011"/>
    </source>
</evidence>
<keyword evidence="14" id="KW-0528">Neurotoxin</keyword>
<keyword evidence="11 20" id="KW-0547">Nucleotide-binding</keyword>
<comment type="catalytic activity">
    <reaction evidence="17">
        <text>L-threonyl-[protein] + ATP = O-phospho-L-threonyl-[protein] + ADP + H(+)</text>
        <dbReference type="Rhea" id="RHEA:46608"/>
        <dbReference type="Rhea" id="RHEA-COMP:11060"/>
        <dbReference type="Rhea" id="RHEA-COMP:11605"/>
        <dbReference type="ChEBI" id="CHEBI:15378"/>
        <dbReference type="ChEBI" id="CHEBI:30013"/>
        <dbReference type="ChEBI" id="CHEBI:30616"/>
        <dbReference type="ChEBI" id="CHEBI:61977"/>
        <dbReference type="ChEBI" id="CHEBI:456216"/>
        <dbReference type="EC" id="2.7.11.1"/>
    </reaction>
</comment>
<dbReference type="GO" id="GO:0044218">
    <property type="term" value="C:other organism cell membrane"/>
    <property type="evidence" value="ECO:0007669"/>
    <property type="project" value="UniProtKB-KW"/>
</dbReference>
<evidence type="ECO:0000256" key="5">
    <source>
        <dbReference type="ARBA" id="ARBA00022483"/>
    </source>
</evidence>
<feature type="domain" description="Roc" evidence="23">
    <location>
        <begin position="862"/>
        <end position="1079"/>
    </location>
</feature>
<dbReference type="Pfam" id="PF08477">
    <property type="entry name" value="Roc"/>
    <property type="match status" value="1"/>
</dbReference>
<keyword evidence="5" id="KW-0268">Exocytosis</keyword>
<keyword evidence="7" id="KW-0472">Membrane</keyword>
<dbReference type="PANTHER" id="PTHR24198">
    <property type="entry name" value="ANKYRIN REPEAT AND PROTEIN KINASE DOMAIN-CONTAINING PROTEIN"/>
    <property type="match status" value="1"/>
</dbReference>
<dbReference type="FunFam" id="3.30.200.20:FF:000803">
    <property type="entry name" value="Probable serine/threonine-protein kinase roco4"/>
    <property type="match status" value="1"/>
</dbReference>
<evidence type="ECO:0000256" key="20">
    <source>
        <dbReference type="PROSITE-ProRule" id="PRU10141"/>
    </source>
</evidence>
<evidence type="ECO:0000256" key="6">
    <source>
        <dbReference type="ARBA" id="ARBA00022527"/>
    </source>
</evidence>
<dbReference type="Gene3D" id="3.80.10.10">
    <property type="entry name" value="Ribonuclease Inhibitor"/>
    <property type="match status" value="2"/>
</dbReference>
<feature type="repeat" description="ANK" evidence="19">
    <location>
        <begin position="452"/>
        <end position="484"/>
    </location>
</feature>
<keyword evidence="6" id="KW-0723">Serine/threonine-protein kinase</keyword>